<keyword evidence="1" id="KW-0969">Cilium</keyword>
<proteinExistence type="predicted"/>
<protein>
    <submittedName>
        <fullName evidence="1">Flagellar protein FlbD</fullName>
    </submittedName>
</protein>
<dbReference type="EMBL" id="BMKX01000009">
    <property type="protein sequence ID" value="GGJ69465.1"/>
    <property type="molecule type" value="Genomic_DNA"/>
</dbReference>
<keyword evidence="2" id="KW-1185">Reference proteome</keyword>
<gene>
    <name evidence="1" type="ORF">GCM10007173_30250</name>
</gene>
<reference evidence="2" key="1">
    <citation type="journal article" date="2019" name="Int. J. Syst. Evol. Microbiol.">
        <title>The Global Catalogue of Microorganisms (GCM) 10K type strain sequencing project: providing services to taxonomists for standard genome sequencing and annotation.</title>
        <authorList>
            <consortium name="The Broad Institute Genomics Platform"/>
            <consortium name="The Broad Institute Genome Sequencing Center for Infectious Disease"/>
            <person name="Wu L."/>
            <person name="Ma J."/>
        </authorList>
    </citation>
    <scope>NUCLEOTIDE SEQUENCE [LARGE SCALE GENOMIC DNA]</scope>
    <source>
        <strain evidence="2">CGMCC 1.3685</strain>
    </source>
</reference>
<dbReference type="Pfam" id="PF06289">
    <property type="entry name" value="FlbD"/>
    <property type="match status" value="1"/>
</dbReference>
<dbReference type="PANTHER" id="PTHR39185:SF1">
    <property type="entry name" value="SWARMING MOTILITY PROTEIN SWRD"/>
    <property type="match status" value="1"/>
</dbReference>
<name>A0ABQ2DRL5_9MICC</name>
<evidence type="ECO:0000313" key="1">
    <source>
        <dbReference type="EMBL" id="GGJ69465.1"/>
    </source>
</evidence>
<accession>A0ABQ2DRL5</accession>
<dbReference type="InterPro" id="IPR009384">
    <property type="entry name" value="SwrD-like"/>
</dbReference>
<keyword evidence="1" id="KW-0966">Cell projection</keyword>
<keyword evidence="1" id="KW-0282">Flagellum</keyword>
<comment type="caution">
    <text evidence="1">The sequence shown here is derived from an EMBL/GenBank/DDBJ whole genome shotgun (WGS) entry which is preliminary data.</text>
</comment>
<dbReference type="Proteomes" id="UP000606115">
    <property type="component" value="Unassembled WGS sequence"/>
</dbReference>
<evidence type="ECO:0000313" key="2">
    <source>
        <dbReference type="Proteomes" id="UP000606115"/>
    </source>
</evidence>
<organism evidence="1 2">
    <name type="scientific">Glutamicibacter ardleyensis</name>
    <dbReference type="NCBI Taxonomy" id="225894"/>
    <lineage>
        <taxon>Bacteria</taxon>
        <taxon>Bacillati</taxon>
        <taxon>Actinomycetota</taxon>
        <taxon>Actinomycetes</taxon>
        <taxon>Micrococcales</taxon>
        <taxon>Micrococcaceae</taxon>
        <taxon>Glutamicibacter</taxon>
    </lineage>
</organism>
<dbReference type="PANTHER" id="PTHR39185">
    <property type="entry name" value="SWARMING MOTILITY PROTEIN SWRD"/>
    <property type="match status" value="1"/>
</dbReference>
<sequence>MDLIVLTRLNNTRVAVNADLIERIQQNPDTVVIMANGAKYVVRETMEDIVSLCAGYRARVISLARLHDRATH</sequence>